<protein>
    <submittedName>
        <fullName evidence="2">Uncharacterized protein</fullName>
    </submittedName>
</protein>
<evidence type="ECO:0000256" key="1">
    <source>
        <dbReference type="SAM" id="SignalP"/>
    </source>
</evidence>
<gene>
    <name evidence="2" type="ORF">GCK32_003675</name>
</gene>
<dbReference type="EMBL" id="WIXE01003369">
    <property type="protein sequence ID" value="KAK5984008.1"/>
    <property type="molecule type" value="Genomic_DNA"/>
</dbReference>
<keyword evidence="1" id="KW-0732">Signal</keyword>
<feature type="chain" id="PRO_5042823415" evidence="1">
    <location>
        <begin position="24"/>
        <end position="70"/>
    </location>
</feature>
<reference evidence="2 3" key="1">
    <citation type="submission" date="2019-10" db="EMBL/GenBank/DDBJ databases">
        <title>Assembly and Annotation for the nematode Trichostrongylus colubriformis.</title>
        <authorList>
            <person name="Martin J."/>
        </authorList>
    </citation>
    <scope>NUCLEOTIDE SEQUENCE [LARGE SCALE GENOMIC DNA]</scope>
    <source>
        <strain evidence="2">G859</strain>
        <tissue evidence="2">Whole worm</tissue>
    </source>
</reference>
<dbReference type="PROSITE" id="PS51257">
    <property type="entry name" value="PROKAR_LIPOPROTEIN"/>
    <property type="match status" value="1"/>
</dbReference>
<sequence length="70" mass="8254">MWRRLFALLLLFVSCMLLTATSAQERPLYMFATNKGMPINDREFLRSYNMHNLNLAALSRYGTVFVKRYS</sequence>
<proteinExistence type="predicted"/>
<evidence type="ECO:0000313" key="2">
    <source>
        <dbReference type="EMBL" id="KAK5984008.1"/>
    </source>
</evidence>
<keyword evidence="3" id="KW-1185">Reference proteome</keyword>
<dbReference type="AlphaFoldDB" id="A0AAN8GDV6"/>
<feature type="signal peptide" evidence="1">
    <location>
        <begin position="1"/>
        <end position="23"/>
    </location>
</feature>
<evidence type="ECO:0000313" key="3">
    <source>
        <dbReference type="Proteomes" id="UP001331761"/>
    </source>
</evidence>
<comment type="caution">
    <text evidence="2">The sequence shown here is derived from an EMBL/GenBank/DDBJ whole genome shotgun (WGS) entry which is preliminary data.</text>
</comment>
<dbReference type="Proteomes" id="UP001331761">
    <property type="component" value="Unassembled WGS sequence"/>
</dbReference>
<name>A0AAN8GDV6_TRICO</name>
<accession>A0AAN8GDV6</accession>
<organism evidence="2 3">
    <name type="scientific">Trichostrongylus colubriformis</name>
    <name type="common">Black scour worm</name>
    <dbReference type="NCBI Taxonomy" id="6319"/>
    <lineage>
        <taxon>Eukaryota</taxon>
        <taxon>Metazoa</taxon>
        <taxon>Ecdysozoa</taxon>
        <taxon>Nematoda</taxon>
        <taxon>Chromadorea</taxon>
        <taxon>Rhabditida</taxon>
        <taxon>Rhabditina</taxon>
        <taxon>Rhabditomorpha</taxon>
        <taxon>Strongyloidea</taxon>
        <taxon>Trichostrongylidae</taxon>
        <taxon>Trichostrongylus</taxon>
    </lineage>
</organism>